<dbReference type="EMBL" id="LR134476">
    <property type="protein sequence ID" value="VEI14077.1"/>
    <property type="molecule type" value="Genomic_DNA"/>
</dbReference>
<gene>
    <name evidence="8" type="primary">bglX</name>
    <name evidence="8" type="ORF">NCTC13354_01809</name>
</gene>
<dbReference type="InterPro" id="IPR017853">
    <property type="entry name" value="GH"/>
</dbReference>
<evidence type="ECO:0000256" key="5">
    <source>
        <dbReference type="ARBA" id="ARBA00022801"/>
    </source>
</evidence>
<dbReference type="InterPro" id="IPR051915">
    <property type="entry name" value="Cellulose_Degrad_GH3"/>
</dbReference>
<comment type="catalytic activity">
    <reaction evidence="1">
        <text>Hydrolysis of terminal, non-reducing beta-D-glucosyl residues with release of beta-D-glucose.</text>
        <dbReference type="EC" id="3.2.1.21"/>
    </reaction>
</comment>
<dbReference type="Gene3D" id="3.20.20.300">
    <property type="entry name" value="Glycoside hydrolase, family 3, N-terminal domain"/>
    <property type="match status" value="1"/>
</dbReference>
<organism evidence="8 9">
    <name type="scientific">Trueperella bialowiezensis</name>
    <dbReference type="NCBI Taxonomy" id="312285"/>
    <lineage>
        <taxon>Bacteria</taxon>
        <taxon>Bacillati</taxon>
        <taxon>Actinomycetota</taxon>
        <taxon>Actinomycetes</taxon>
        <taxon>Actinomycetales</taxon>
        <taxon>Actinomycetaceae</taxon>
        <taxon>Trueperella</taxon>
    </lineage>
</organism>
<protein>
    <recommendedName>
        <fullName evidence="3">beta-glucosidase</fullName>
        <ecNumber evidence="3">3.2.1.21</ecNumber>
    </recommendedName>
</protein>
<dbReference type="Pfam" id="PF00933">
    <property type="entry name" value="Glyco_hydro_3"/>
    <property type="match status" value="1"/>
</dbReference>
<comment type="similarity">
    <text evidence="2">Belongs to the glycosyl hydrolase 3 family.</text>
</comment>
<evidence type="ECO:0000256" key="6">
    <source>
        <dbReference type="ARBA" id="ARBA00023295"/>
    </source>
</evidence>
<dbReference type="GO" id="GO:0009251">
    <property type="term" value="P:glucan catabolic process"/>
    <property type="evidence" value="ECO:0007669"/>
    <property type="project" value="TreeGrafter"/>
</dbReference>
<dbReference type="SUPFAM" id="SSF52279">
    <property type="entry name" value="Beta-D-glucan exohydrolase, C-terminal domain"/>
    <property type="match status" value="1"/>
</dbReference>
<feature type="domain" description="Glycoside hydrolase family 3 N-terminal" evidence="7">
    <location>
        <begin position="108"/>
        <end position="430"/>
    </location>
</feature>
<reference evidence="8 9" key="1">
    <citation type="submission" date="2018-12" db="EMBL/GenBank/DDBJ databases">
        <authorList>
            <consortium name="Pathogen Informatics"/>
        </authorList>
    </citation>
    <scope>NUCLEOTIDE SEQUENCE [LARGE SCALE GENOMIC DNA]</scope>
    <source>
        <strain evidence="8 9">NCTC13354</strain>
    </source>
</reference>
<evidence type="ECO:0000313" key="8">
    <source>
        <dbReference type="EMBL" id="VEI14077.1"/>
    </source>
</evidence>
<dbReference type="KEGG" id="tbw:NCTC13354_01809"/>
<evidence type="ECO:0000259" key="7">
    <source>
        <dbReference type="Pfam" id="PF00933"/>
    </source>
</evidence>
<dbReference type="PANTHER" id="PTHR30620:SF16">
    <property type="entry name" value="LYSOSOMAL BETA GLUCOSIDASE"/>
    <property type="match status" value="1"/>
</dbReference>
<evidence type="ECO:0000256" key="1">
    <source>
        <dbReference type="ARBA" id="ARBA00000448"/>
    </source>
</evidence>
<dbReference type="GO" id="GO:0008422">
    <property type="term" value="F:beta-glucosidase activity"/>
    <property type="evidence" value="ECO:0007669"/>
    <property type="project" value="UniProtKB-EC"/>
</dbReference>
<keyword evidence="5 8" id="KW-0378">Hydrolase</keyword>
<dbReference type="Gene3D" id="3.40.50.1700">
    <property type="entry name" value="Glycoside hydrolase family 3 C-terminal domain"/>
    <property type="match status" value="1"/>
</dbReference>
<dbReference type="PANTHER" id="PTHR30620">
    <property type="entry name" value="PERIPLASMIC BETA-GLUCOSIDASE-RELATED"/>
    <property type="match status" value="1"/>
</dbReference>
<dbReference type="InterPro" id="IPR036881">
    <property type="entry name" value="Glyco_hydro_3_C_sf"/>
</dbReference>
<sequence>MEQPKLETRVKNIIEVDGLKFKDLNGNGKLDPYEDWRLPYEERAKDLVSKMNLDEKVGNMLINTRRTGYNTPEGGETSHDGIIDEEVIEQGATIFAMRKVWGTTYTIEDLHIRHFILRDNFSPTELARWNNKLNEIAEGTRLGIPTITTSNPRNDNGEFVFGMNDAMGVFSTFPATMGLAAAVLGEKALGKDGQLFTDYAEAARIEWKAAGIRKGYMYMADVMTDPRWQRTYGTFGESPDLIVDAMERIVQGFQGDELGPDSIALTTKHYPGGGPRENGFDPHYVEGKWNVYATPGSLEKYHMPGFKAAIKSASMMPYYSAPSIEKSVVQKLDGIDVPFEEVGFTFNWYLIEEVLRKRMGYKGYINSDSGVTDNMCWGVEDLDRPGRFAKAVNAGTDLIADTNNVEDLKEAVERGMISMERIDEANFRLLMEMFQLGLFDDQTYVDAEAADDIVANSPGWEIAKDVHRKSVVLMKNSNKTLPLADGTKVYVQMWHKKPEVSEQKTAEAREQIGSVDGLVVVDKPEDAEALILMVDPQSGDYFNATPGLLELTICENKPLKAVDGTPYTETTVSGAEEFRQMARDGRERGQKVIISVNYSLAWIIDDVEPLADALIGSFHSFFDAQGEVIAGKFKPQGKLPITPPGTEAAIAVDENGVCVSPNDVPGYDKQQYMPEGLDYAWTDSDGNVYKLGHGLTYED</sequence>
<evidence type="ECO:0000256" key="4">
    <source>
        <dbReference type="ARBA" id="ARBA00022729"/>
    </source>
</evidence>
<proteinExistence type="inferred from homology"/>
<dbReference type="AlphaFoldDB" id="A0A3S4VBW0"/>
<dbReference type="OrthoDB" id="3187421at2"/>
<evidence type="ECO:0000256" key="2">
    <source>
        <dbReference type="ARBA" id="ARBA00005336"/>
    </source>
</evidence>
<dbReference type="RefSeq" id="WP_126417114.1">
    <property type="nucleotide sequence ID" value="NZ_LR134476.1"/>
</dbReference>
<name>A0A3S4VBW0_9ACTO</name>
<dbReference type="EC" id="3.2.1.21" evidence="3"/>
<dbReference type="InterPro" id="IPR036962">
    <property type="entry name" value="Glyco_hydro_3_N_sf"/>
</dbReference>
<dbReference type="Proteomes" id="UP000269542">
    <property type="component" value="Chromosome"/>
</dbReference>
<accession>A0A3S4VBW0</accession>
<keyword evidence="6 8" id="KW-0326">Glycosidase</keyword>
<keyword evidence="9" id="KW-1185">Reference proteome</keyword>
<dbReference type="SUPFAM" id="SSF51445">
    <property type="entry name" value="(Trans)glycosidases"/>
    <property type="match status" value="1"/>
</dbReference>
<dbReference type="InterPro" id="IPR001764">
    <property type="entry name" value="Glyco_hydro_3_N"/>
</dbReference>
<keyword evidence="4" id="KW-0732">Signal</keyword>
<evidence type="ECO:0000256" key="3">
    <source>
        <dbReference type="ARBA" id="ARBA00012744"/>
    </source>
</evidence>
<evidence type="ECO:0000313" key="9">
    <source>
        <dbReference type="Proteomes" id="UP000269542"/>
    </source>
</evidence>